<dbReference type="RefSeq" id="WP_024838089.1">
    <property type="nucleotide sequence ID" value="NZ_CP113524.1"/>
</dbReference>
<sequence length="313" mass="35931">MAYYDEQLQLLQQKIARKNHEETKLKQLYIQREELSGKVYELKKSKLEQQKDVDQLEGGSLSSFFYAIIGKKEEKLDKEREEAYAAKVKYDVASRELSAVEEDIARIETEIRLLGASEKQYEKMLKSKAEAIKSTGSQEAVEIYETEKRISFIESQRKEIEEALSVGEKALVITNRILSNIDSAKSWGTWDLMGGGLISGMAKHSHLDEAQNQVEDLQIQLRRFKTELTDVKIDADVQVSIDGFLGFADYFLDGLFADWAVLNRINESLSQVENTKRQIERVLSHLRSIDTSSKAELERERINLNILINEVKM</sequence>
<gene>
    <name evidence="2" type="ORF">OW255_19720</name>
</gene>
<feature type="coiled-coil region" evidence="1">
    <location>
        <begin position="207"/>
        <end position="234"/>
    </location>
</feature>
<accession>A0ABY7AAP6</accession>
<protein>
    <submittedName>
        <fullName evidence="2">Uncharacterized protein</fullName>
    </submittedName>
</protein>
<evidence type="ECO:0000313" key="2">
    <source>
        <dbReference type="EMBL" id="WAJ23754.1"/>
    </source>
</evidence>
<keyword evidence="3" id="KW-1185">Reference proteome</keyword>
<keyword evidence="1" id="KW-0175">Coiled coil</keyword>
<organism evidence="2 3">
    <name type="scientific">Lacrimispora xylanolytica</name>
    <dbReference type="NCBI Taxonomy" id="29375"/>
    <lineage>
        <taxon>Bacteria</taxon>
        <taxon>Bacillati</taxon>
        <taxon>Bacillota</taxon>
        <taxon>Clostridia</taxon>
        <taxon>Lachnospirales</taxon>
        <taxon>Lachnospiraceae</taxon>
        <taxon>Lacrimispora</taxon>
    </lineage>
</organism>
<dbReference type="Proteomes" id="UP001163115">
    <property type="component" value="Chromosome"/>
</dbReference>
<proteinExistence type="predicted"/>
<reference evidence="2" key="1">
    <citation type="submission" date="2022-11" db="EMBL/GenBank/DDBJ databases">
        <title>Lacrimispora xylanolytica sy1, complete genome.</title>
        <authorList>
            <person name="Choi S."/>
        </authorList>
    </citation>
    <scope>NUCLEOTIDE SEQUENCE</scope>
    <source>
        <strain evidence="2">Sy1</strain>
    </source>
</reference>
<evidence type="ECO:0000313" key="3">
    <source>
        <dbReference type="Proteomes" id="UP001163115"/>
    </source>
</evidence>
<dbReference type="EMBL" id="CP113524">
    <property type="protein sequence ID" value="WAJ23754.1"/>
    <property type="molecule type" value="Genomic_DNA"/>
</dbReference>
<evidence type="ECO:0000256" key="1">
    <source>
        <dbReference type="SAM" id="Coils"/>
    </source>
</evidence>
<name>A0ABY7AAP6_9FIRM</name>